<dbReference type="Proteomes" id="UP000637628">
    <property type="component" value="Unassembled WGS sequence"/>
</dbReference>
<dbReference type="EMBL" id="BOML01000026">
    <property type="protein sequence ID" value="GIE01774.1"/>
    <property type="molecule type" value="Genomic_DNA"/>
</dbReference>
<name>A0ABQ3YW10_9ACTN</name>
<feature type="transmembrane region" description="Helical" evidence="7">
    <location>
        <begin position="236"/>
        <end position="255"/>
    </location>
</feature>
<proteinExistence type="predicted"/>
<organism evidence="9 10">
    <name type="scientific">Paractinoplanes durhamensis</name>
    <dbReference type="NCBI Taxonomy" id="113563"/>
    <lineage>
        <taxon>Bacteria</taxon>
        <taxon>Bacillati</taxon>
        <taxon>Actinomycetota</taxon>
        <taxon>Actinomycetes</taxon>
        <taxon>Micromonosporales</taxon>
        <taxon>Micromonosporaceae</taxon>
        <taxon>Paractinoplanes</taxon>
    </lineage>
</organism>
<feature type="transmembrane region" description="Helical" evidence="7">
    <location>
        <begin position="75"/>
        <end position="94"/>
    </location>
</feature>
<dbReference type="InterPro" id="IPR020846">
    <property type="entry name" value="MFS_dom"/>
</dbReference>
<sequence>MLAMTFLRRPGTILALVTIGLGLNLRASILLGPHLHDRFAASPGWYVALIGLPVLVAALVRLPVGVLTDRYGVRVMLPAVSLVGALSVAGLGLARSLPAIVIAGAFAGVASSSFVVGAALVARMFPYGRRGRMLGIFGLGVAVAVACSALSWALDREGRLSALVLAGLLVAFAALSAVMIREPAPAGGAGSVVRECAALIRLASTSSVTLLYVVALSGMVSIAVFLPVHLVTTLHFAWFDALAVTGSVVTLASVARLVGACYPRTRLLATCYGVAAGLSVVVALAASSYIQVGAIAGIALCDGVAGGGLLALIGRAAPPGSAGAIMGVTGAAGSLGALVPPLLIVALPSHAAAWSLLAAVLVAAALYVRTSDLRVGLGLPVRFRPEHSPTTTTVAVLGEPDTRRGAAAVVARLAELATNDELLVVYGVGEQPGRGLSAAGLAAGLRARLPRHSVIALAVHDDPVQLGRDALHLVEHFEAGTLTIAVTQVRAQDRVAADLSIYLQADRVLAVSYDPASGAELFAVQ</sequence>
<evidence type="ECO:0000256" key="6">
    <source>
        <dbReference type="ARBA" id="ARBA00023136"/>
    </source>
</evidence>
<protein>
    <recommendedName>
        <fullName evidence="8">Major facilitator superfamily (MFS) profile domain-containing protein</fullName>
    </recommendedName>
</protein>
<feature type="transmembrane region" description="Helical" evidence="7">
    <location>
        <begin position="43"/>
        <end position="63"/>
    </location>
</feature>
<keyword evidence="3" id="KW-1003">Cell membrane</keyword>
<dbReference type="InterPro" id="IPR036259">
    <property type="entry name" value="MFS_trans_sf"/>
</dbReference>
<reference evidence="9 10" key="1">
    <citation type="submission" date="2021-01" db="EMBL/GenBank/DDBJ databases">
        <title>Whole genome shotgun sequence of Actinoplanes durhamensis NBRC 14914.</title>
        <authorList>
            <person name="Komaki H."/>
            <person name="Tamura T."/>
        </authorList>
    </citation>
    <scope>NUCLEOTIDE SEQUENCE [LARGE SCALE GENOMIC DNA]</scope>
    <source>
        <strain evidence="9 10">NBRC 14914</strain>
    </source>
</reference>
<accession>A0ABQ3YW10</accession>
<comment type="subcellular location">
    <subcellularLocation>
        <location evidence="1">Cell membrane</location>
        <topology evidence="1">Multi-pass membrane protein</topology>
    </subcellularLocation>
</comment>
<keyword evidence="6 7" id="KW-0472">Membrane</keyword>
<feature type="transmembrane region" description="Helical" evidence="7">
    <location>
        <begin position="134"/>
        <end position="154"/>
    </location>
</feature>
<keyword evidence="5 7" id="KW-1133">Transmembrane helix</keyword>
<dbReference type="InterPro" id="IPR050171">
    <property type="entry name" value="MFS_Transporters"/>
</dbReference>
<feature type="transmembrane region" description="Helical" evidence="7">
    <location>
        <begin position="100"/>
        <end position="122"/>
    </location>
</feature>
<evidence type="ECO:0000313" key="10">
    <source>
        <dbReference type="Proteomes" id="UP000637628"/>
    </source>
</evidence>
<feature type="transmembrane region" description="Helical" evidence="7">
    <location>
        <begin position="325"/>
        <end position="345"/>
    </location>
</feature>
<evidence type="ECO:0000313" key="9">
    <source>
        <dbReference type="EMBL" id="GIE01774.1"/>
    </source>
</evidence>
<evidence type="ECO:0000256" key="5">
    <source>
        <dbReference type="ARBA" id="ARBA00022989"/>
    </source>
</evidence>
<dbReference type="Gene3D" id="1.20.1250.20">
    <property type="entry name" value="MFS general substrate transporter like domains"/>
    <property type="match status" value="1"/>
</dbReference>
<gene>
    <name evidence="9" type="ORF">Adu01nite_31240</name>
</gene>
<feature type="transmembrane region" description="Helical" evidence="7">
    <location>
        <begin position="210"/>
        <end position="230"/>
    </location>
</feature>
<feature type="transmembrane region" description="Helical" evidence="7">
    <location>
        <begin position="351"/>
        <end position="368"/>
    </location>
</feature>
<dbReference type="SUPFAM" id="SSF103473">
    <property type="entry name" value="MFS general substrate transporter"/>
    <property type="match status" value="1"/>
</dbReference>
<dbReference type="PANTHER" id="PTHR23517">
    <property type="entry name" value="RESISTANCE PROTEIN MDTM, PUTATIVE-RELATED-RELATED"/>
    <property type="match status" value="1"/>
</dbReference>
<feature type="transmembrane region" description="Helical" evidence="7">
    <location>
        <begin position="292"/>
        <end position="313"/>
    </location>
</feature>
<evidence type="ECO:0000259" key="8">
    <source>
        <dbReference type="PROSITE" id="PS50850"/>
    </source>
</evidence>
<keyword evidence="2" id="KW-0813">Transport</keyword>
<evidence type="ECO:0000256" key="2">
    <source>
        <dbReference type="ARBA" id="ARBA00022448"/>
    </source>
</evidence>
<keyword evidence="4 7" id="KW-0812">Transmembrane</keyword>
<comment type="caution">
    <text evidence="9">The sequence shown here is derived from an EMBL/GenBank/DDBJ whole genome shotgun (WGS) entry which is preliminary data.</text>
</comment>
<dbReference type="InterPro" id="IPR011701">
    <property type="entry name" value="MFS"/>
</dbReference>
<evidence type="ECO:0000256" key="1">
    <source>
        <dbReference type="ARBA" id="ARBA00004651"/>
    </source>
</evidence>
<dbReference type="PANTHER" id="PTHR23517:SF2">
    <property type="entry name" value="MULTIDRUG RESISTANCE PROTEIN MDTH"/>
    <property type="match status" value="1"/>
</dbReference>
<evidence type="ECO:0000256" key="7">
    <source>
        <dbReference type="SAM" id="Phobius"/>
    </source>
</evidence>
<feature type="transmembrane region" description="Helical" evidence="7">
    <location>
        <begin position="267"/>
        <end position="286"/>
    </location>
</feature>
<keyword evidence="10" id="KW-1185">Reference proteome</keyword>
<dbReference type="PROSITE" id="PS50850">
    <property type="entry name" value="MFS"/>
    <property type="match status" value="1"/>
</dbReference>
<feature type="domain" description="Major facilitator superfamily (MFS) profile" evidence="8">
    <location>
        <begin position="10"/>
        <end position="376"/>
    </location>
</feature>
<evidence type="ECO:0000256" key="3">
    <source>
        <dbReference type="ARBA" id="ARBA00022475"/>
    </source>
</evidence>
<evidence type="ECO:0000256" key="4">
    <source>
        <dbReference type="ARBA" id="ARBA00022692"/>
    </source>
</evidence>
<dbReference type="Pfam" id="PF07690">
    <property type="entry name" value="MFS_1"/>
    <property type="match status" value="1"/>
</dbReference>
<feature type="transmembrane region" description="Helical" evidence="7">
    <location>
        <begin position="160"/>
        <end position="180"/>
    </location>
</feature>